<proteinExistence type="predicted"/>
<name>A0A1Q9ECR8_SYMMI</name>
<accession>A0A1Q9ECR8</accession>
<evidence type="ECO:0000313" key="3">
    <source>
        <dbReference type="Proteomes" id="UP000186817"/>
    </source>
</evidence>
<evidence type="ECO:0000313" key="2">
    <source>
        <dbReference type="EMBL" id="OLQ05224.1"/>
    </source>
</evidence>
<keyword evidence="3" id="KW-1185">Reference proteome</keyword>
<organism evidence="2 3">
    <name type="scientific">Symbiodinium microadriaticum</name>
    <name type="common">Dinoflagellate</name>
    <name type="synonym">Zooxanthella microadriatica</name>
    <dbReference type="NCBI Taxonomy" id="2951"/>
    <lineage>
        <taxon>Eukaryota</taxon>
        <taxon>Sar</taxon>
        <taxon>Alveolata</taxon>
        <taxon>Dinophyceae</taxon>
        <taxon>Suessiales</taxon>
        <taxon>Symbiodiniaceae</taxon>
        <taxon>Symbiodinium</taxon>
    </lineage>
</organism>
<evidence type="ECO:0000256" key="1">
    <source>
        <dbReference type="SAM" id="MobiDB-lite"/>
    </source>
</evidence>
<feature type="region of interest" description="Disordered" evidence="1">
    <location>
        <begin position="956"/>
        <end position="1054"/>
    </location>
</feature>
<dbReference type="Proteomes" id="UP000186817">
    <property type="component" value="Unassembled WGS sequence"/>
</dbReference>
<feature type="compositionally biased region" description="Polar residues" evidence="1">
    <location>
        <begin position="1012"/>
        <end position="1039"/>
    </location>
</feature>
<dbReference type="OrthoDB" id="445344at2759"/>
<feature type="compositionally biased region" description="Basic and acidic residues" evidence="1">
    <location>
        <begin position="958"/>
        <end position="972"/>
    </location>
</feature>
<dbReference type="EMBL" id="LSRX01000191">
    <property type="protein sequence ID" value="OLQ05224.1"/>
    <property type="molecule type" value="Genomic_DNA"/>
</dbReference>
<feature type="compositionally biased region" description="Basic and acidic residues" evidence="1">
    <location>
        <begin position="1043"/>
        <end position="1054"/>
    </location>
</feature>
<comment type="caution">
    <text evidence="2">The sequence shown here is derived from an EMBL/GenBank/DDBJ whole genome shotgun (WGS) entry which is preliminary data.</text>
</comment>
<evidence type="ECO:0008006" key="4">
    <source>
        <dbReference type="Google" id="ProtNLM"/>
    </source>
</evidence>
<feature type="region of interest" description="Disordered" evidence="1">
    <location>
        <begin position="457"/>
        <end position="481"/>
    </location>
</feature>
<protein>
    <recommendedName>
        <fullName evidence="4">CCHC-type domain-containing protein</fullName>
    </recommendedName>
</protein>
<sequence>MLTPSEVLLGPREEKHLYVKMLTPLVASGATPVGVKGWVPPVRSGETSDRLEMVTEKLQDSAVIGIAVSAGRQAAQQSRPRTTRATGVISEKGNEMILGRTERTLGRQDEKIGNANTEATRMETTASGAIGEDATPPREGRRWMVETDGEFDTIHQSYAGGFVSSGNSGYNRGKWEPKAEDLWYTKLEEENQYVGNTKVGEFLSENTFGKGGQGGHGARASERLQVPSFNAEDSEDLGGSARSYLRQIEAWKRMTMLPANKQALVLYQNLSGKAWIAAEELSLARLGEDTGVAYLVSWVTARFLDLEITRIGRALSDFFRKLRRRPTQSVREYNTEYDRLYGRLREVGCCLPEECAAWVYIDRLQLEESQELNLLASVGNRYDLLRLQQAAVLHDRGHRKPWENNNTRARKTNYANMTSDLPNIDEDYPEDIAEDDGIPEEVAQAWVTFRSAKDKYKGQQRARGYQGDSEKNRDPEQENTLKQMKMKSFCSGCGRRGHWHKDAECPNNQGGNKTFGNHEGSDKTRNFKDSAHEVAMTTVLPASVCALKHLPHVLLGVADTACSRTVAGTQWLQTYADAIAEHGERPTLHKENEAYRFGTGRVHVSSFYVIVCFELGDKIVKVRTSIITGDIPLLLSKGVLGKLGMVFDVENMKADFHKVGLKQFELMSTQSGHPAIPIVPAKSNAGATPALEIEDLELAPKESYMSVFAVAYQGSHKPDFTEIFQPKKLDPAVRNLLSEDRLAQDSYLVWWKQTPIDRDFWLETPDAWIRVHIVPRRLSFTRPPLATIRSRRLATMSTSPCPSTALSKMNKTELLAESVRAGLVVHKSWSIEELRAILREHRESNKELDGKTAMRGPAGMTLPQLKAKADIMDVKYPNAITKRNLLRLIRDSVNTPANELMTFGKYRGYEFQEVPASYGEWAVAEVNKSDNASADLIRFAKRYHKERTMKNMQTYGVKDLDDSTPYHEEDSSIKSGYMSLPTDSRDSRPLTSWNTEGPIITSPGRNHKGKAASSSTGSWEAVASTPQRSGKGNQKTATPKRTKANDEDERYRNPMDSEVDPAVLEEIQILQTRLALLKDLRRLDQYQEGKCCAEIYQQDFIADYDFERAYDKI</sequence>
<reference evidence="2 3" key="1">
    <citation type="submission" date="2016-02" db="EMBL/GenBank/DDBJ databases">
        <title>Genome analysis of coral dinoflagellate symbionts highlights evolutionary adaptations to a symbiotic lifestyle.</title>
        <authorList>
            <person name="Aranda M."/>
            <person name="Li Y."/>
            <person name="Liew Y.J."/>
            <person name="Baumgarten S."/>
            <person name="Simakov O."/>
            <person name="Wilson M."/>
            <person name="Piel J."/>
            <person name="Ashoor H."/>
            <person name="Bougouffa S."/>
            <person name="Bajic V.B."/>
            <person name="Ryu T."/>
            <person name="Ravasi T."/>
            <person name="Bayer T."/>
            <person name="Micklem G."/>
            <person name="Kim H."/>
            <person name="Bhak J."/>
            <person name="Lajeunesse T.C."/>
            <person name="Voolstra C.R."/>
        </authorList>
    </citation>
    <scope>NUCLEOTIDE SEQUENCE [LARGE SCALE GENOMIC DNA]</scope>
    <source>
        <strain evidence="2 3">CCMP2467</strain>
    </source>
</reference>
<gene>
    <name evidence="2" type="ORF">AK812_SmicGene11600</name>
</gene>
<dbReference type="AlphaFoldDB" id="A0A1Q9ECR8"/>